<organism evidence="2 3">
    <name type="scientific">Penicillium brevicompactum</name>
    <dbReference type="NCBI Taxonomy" id="5074"/>
    <lineage>
        <taxon>Eukaryota</taxon>
        <taxon>Fungi</taxon>
        <taxon>Dikarya</taxon>
        <taxon>Ascomycota</taxon>
        <taxon>Pezizomycotina</taxon>
        <taxon>Eurotiomycetes</taxon>
        <taxon>Eurotiomycetidae</taxon>
        <taxon>Eurotiales</taxon>
        <taxon>Aspergillaceae</taxon>
        <taxon>Penicillium</taxon>
    </lineage>
</organism>
<accession>A0A9W9QV32</accession>
<comment type="caution">
    <text evidence="2">The sequence shown here is derived from an EMBL/GenBank/DDBJ whole genome shotgun (WGS) entry which is preliminary data.</text>
</comment>
<feature type="compositionally biased region" description="Low complexity" evidence="1">
    <location>
        <begin position="171"/>
        <end position="180"/>
    </location>
</feature>
<name>A0A9W9QV32_PENBR</name>
<feature type="region of interest" description="Disordered" evidence="1">
    <location>
        <begin position="163"/>
        <end position="202"/>
    </location>
</feature>
<proteinExistence type="predicted"/>
<evidence type="ECO:0000256" key="1">
    <source>
        <dbReference type="SAM" id="MobiDB-lite"/>
    </source>
</evidence>
<keyword evidence="3" id="KW-1185">Reference proteome</keyword>
<dbReference type="AlphaFoldDB" id="A0A9W9QV32"/>
<sequence length="202" mass="23375">MGCWQSDIHYRDNFTTSAENINIKHDVNDFIHVNHFDFNHFDFNHFDFNHINLDHFDVHIVNFNFNFNFVFNLVDYCLNLHLNWLNNNYQLIHNHEYCNRNKAKARRIAARELLLSSTTTGASSPPTTAKGISTPDLKMDRSSMMFTNNPSTEYFPSAQSIPLVSNHHSHTPSTSSQATTEQGSSRENMTRANTDDQTSRFV</sequence>
<dbReference type="EMBL" id="JAPZBR010000007">
    <property type="protein sequence ID" value="KAJ5346280.1"/>
    <property type="molecule type" value="Genomic_DNA"/>
</dbReference>
<reference evidence="2" key="2">
    <citation type="journal article" date="2023" name="IMA Fungus">
        <title>Comparative genomic study of the Penicillium genus elucidates a diverse pangenome and 15 lateral gene transfer events.</title>
        <authorList>
            <person name="Petersen C."/>
            <person name="Sorensen T."/>
            <person name="Nielsen M.R."/>
            <person name="Sondergaard T.E."/>
            <person name="Sorensen J.L."/>
            <person name="Fitzpatrick D.A."/>
            <person name="Frisvad J.C."/>
            <person name="Nielsen K.L."/>
        </authorList>
    </citation>
    <scope>NUCLEOTIDE SEQUENCE</scope>
    <source>
        <strain evidence="2">IBT 35675</strain>
    </source>
</reference>
<feature type="compositionally biased region" description="Polar residues" evidence="1">
    <location>
        <begin position="181"/>
        <end position="192"/>
    </location>
</feature>
<feature type="compositionally biased region" description="Basic and acidic residues" evidence="1">
    <location>
        <begin position="193"/>
        <end position="202"/>
    </location>
</feature>
<gene>
    <name evidence="2" type="ORF">N7541_008762</name>
</gene>
<protein>
    <submittedName>
        <fullName evidence="2">Uncharacterized protein</fullName>
    </submittedName>
</protein>
<reference evidence="2" key="1">
    <citation type="submission" date="2022-12" db="EMBL/GenBank/DDBJ databases">
        <authorList>
            <person name="Petersen C."/>
        </authorList>
    </citation>
    <scope>NUCLEOTIDE SEQUENCE</scope>
    <source>
        <strain evidence="2">IBT 35675</strain>
    </source>
</reference>
<evidence type="ECO:0000313" key="2">
    <source>
        <dbReference type="EMBL" id="KAJ5346280.1"/>
    </source>
</evidence>
<dbReference type="Proteomes" id="UP001148299">
    <property type="component" value="Unassembled WGS sequence"/>
</dbReference>
<evidence type="ECO:0000313" key="3">
    <source>
        <dbReference type="Proteomes" id="UP001148299"/>
    </source>
</evidence>